<evidence type="ECO:0000256" key="2">
    <source>
        <dbReference type="ARBA" id="ARBA00022837"/>
    </source>
</evidence>
<dbReference type="GO" id="GO:0005509">
    <property type="term" value="F:calcium ion binding"/>
    <property type="evidence" value="ECO:0007669"/>
    <property type="project" value="InterPro"/>
</dbReference>
<evidence type="ECO:0000313" key="4">
    <source>
        <dbReference type="EMBL" id="TRY61452.1"/>
    </source>
</evidence>
<evidence type="ECO:0000256" key="1">
    <source>
        <dbReference type="ARBA" id="ARBA00022737"/>
    </source>
</evidence>
<dbReference type="OMA" id="RLHFRER"/>
<dbReference type="Proteomes" id="UP000318571">
    <property type="component" value="Chromosome 8"/>
</dbReference>
<protein>
    <recommendedName>
        <fullName evidence="3">EF-hand domain-containing protein</fullName>
    </recommendedName>
</protein>
<dbReference type="InterPro" id="IPR050145">
    <property type="entry name" value="Centrin_CML-like"/>
</dbReference>
<evidence type="ECO:0000313" key="5">
    <source>
        <dbReference type="Proteomes" id="UP000318571"/>
    </source>
</evidence>
<dbReference type="InterPro" id="IPR018247">
    <property type="entry name" value="EF_Hand_1_Ca_BS"/>
</dbReference>
<keyword evidence="2" id="KW-0106">Calcium</keyword>
<accession>A0A553N7N8</accession>
<dbReference type="PROSITE" id="PS00018">
    <property type="entry name" value="EF_HAND_1"/>
    <property type="match status" value="2"/>
</dbReference>
<dbReference type="SMART" id="SM00054">
    <property type="entry name" value="EFh"/>
    <property type="match status" value="3"/>
</dbReference>
<feature type="domain" description="EF-hand" evidence="3">
    <location>
        <begin position="85"/>
        <end position="120"/>
    </location>
</feature>
<dbReference type="InterPro" id="IPR011992">
    <property type="entry name" value="EF-hand-dom_pair"/>
</dbReference>
<reference evidence="4 5" key="1">
    <citation type="journal article" date="2018" name="Nat. Ecol. Evol.">
        <title>Genomic signatures of mitonuclear coevolution across populations of Tigriopus californicus.</title>
        <authorList>
            <person name="Barreto F.S."/>
            <person name="Watson E.T."/>
            <person name="Lima T.G."/>
            <person name="Willett C.S."/>
            <person name="Edmands S."/>
            <person name="Li W."/>
            <person name="Burton R.S."/>
        </authorList>
    </citation>
    <scope>NUCLEOTIDE SEQUENCE [LARGE SCALE GENOMIC DNA]</scope>
    <source>
        <strain evidence="4 5">San Diego</strain>
    </source>
</reference>
<keyword evidence="5" id="KW-1185">Reference proteome</keyword>
<comment type="caution">
    <text evidence="4">The sequence shown here is derived from an EMBL/GenBank/DDBJ whole genome shotgun (WGS) entry which is preliminary data.</text>
</comment>
<feature type="domain" description="EF-hand" evidence="3">
    <location>
        <begin position="1"/>
        <end position="36"/>
    </location>
</feature>
<dbReference type="SUPFAM" id="SSF47473">
    <property type="entry name" value="EF-hand"/>
    <property type="match status" value="1"/>
</dbReference>
<dbReference type="PROSITE" id="PS50222">
    <property type="entry name" value="EF_HAND_2"/>
    <property type="match status" value="2"/>
</dbReference>
<sequence>MFVKEIIDAFNVFDTNKDGRISLTEFRNVIAEWEADPDHKHGKGFNIKSELEAVLKKCTTDPSGSIDLNEFRNLWEYLRAQIEDEEIQEILDEFRRYDKDNDGSITRSEMEATIQACSSIRGAKSEEALNALLAMVGLTLLRLHFRERP</sequence>
<gene>
    <name evidence="4" type="ORF">TCAL_11576</name>
</gene>
<dbReference type="Gene3D" id="1.10.238.10">
    <property type="entry name" value="EF-hand"/>
    <property type="match status" value="2"/>
</dbReference>
<dbReference type="InterPro" id="IPR002048">
    <property type="entry name" value="EF_hand_dom"/>
</dbReference>
<organism evidence="4 5">
    <name type="scientific">Tigriopus californicus</name>
    <name type="common">Marine copepod</name>
    <dbReference type="NCBI Taxonomy" id="6832"/>
    <lineage>
        <taxon>Eukaryota</taxon>
        <taxon>Metazoa</taxon>
        <taxon>Ecdysozoa</taxon>
        <taxon>Arthropoda</taxon>
        <taxon>Crustacea</taxon>
        <taxon>Multicrustacea</taxon>
        <taxon>Hexanauplia</taxon>
        <taxon>Copepoda</taxon>
        <taxon>Harpacticoida</taxon>
        <taxon>Harpacticidae</taxon>
        <taxon>Tigriopus</taxon>
    </lineage>
</organism>
<evidence type="ECO:0000259" key="3">
    <source>
        <dbReference type="PROSITE" id="PS50222"/>
    </source>
</evidence>
<dbReference type="Pfam" id="PF13499">
    <property type="entry name" value="EF-hand_7"/>
    <property type="match status" value="1"/>
</dbReference>
<dbReference type="PANTHER" id="PTHR23050">
    <property type="entry name" value="CALCIUM BINDING PROTEIN"/>
    <property type="match status" value="1"/>
</dbReference>
<name>A0A553N7N8_TIGCA</name>
<keyword evidence="1" id="KW-0677">Repeat</keyword>
<proteinExistence type="predicted"/>
<dbReference type="EMBL" id="VCGU01000459">
    <property type="protein sequence ID" value="TRY61452.1"/>
    <property type="molecule type" value="Genomic_DNA"/>
</dbReference>
<dbReference type="Pfam" id="PF13405">
    <property type="entry name" value="EF-hand_6"/>
    <property type="match status" value="1"/>
</dbReference>
<dbReference type="AlphaFoldDB" id="A0A553N7N8"/>